<evidence type="ECO:0000313" key="3">
    <source>
        <dbReference type="EMBL" id="GIG55117.1"/>
    </source>
</evidence>
<dbReference type="PIRSF" id="PIRSF004553">
    <property type="entry name" value="CHP00095"/>
    <property type="match status" value="1"/>
</dbReference>
<keyword evidence="4" id="KW-1185">Reference proteome</keyword>
<dbReference type="GO" id="GO:0008168">
    <property type="term" value="F:methyltransferase activity"/>
    <property type="evidence" value="ECO:0007669"/>
    <property type="project" value="UniProtKB-KW"/>
</dbReference>
<comment type="caution">
    <text evidence="3">The sequence shown here is derived from an EMBL/GenBank/DDBJ whole genome shotgun (WGS) entry which is preliminary data.</text>
</comment>
<proteinExistence type="predicted"/>
<keyword evidence="2" id="KW-0808">Transferase</keyword>
<evidence type="ECO:0000256" key="2">
    <source>
        <dbReference type="ARBA" id="ARBA00022679"/>
    </source>
</evidence>
<gene>
    <name evidence="3" type="ORF">Dac01nite_18690</name>
</gene>
<evidence type="ECO:0000313" key="4">
    <source>
        <dbReference type="Proteomes" id="UP000652354"/>
    </source>
</evidence>
<reference evidence="3" key="1">
    <citation type="submission" date="2021-01" db="EMBL/GenBank/DDBJ databases">
        <title>Whole genome shotgun sequence of Demequina activiva NBRC 110675.</title>
        <authorList>
            <person name="Komaki H."/>
            <person name="Tamura T."/>
        </authorList>
    </citation>
    <scope>NUCLEOTIDE SEQUENCE</scope>
    <source>
        <strain evidence="3">NBRC 110675</strain>
    </source>
</reference>
<accession>A0A919Q2M8</accession>
<dbReference type="InterPro" id="IPR029063">
    <property type="entry name" value="SAM-dependent_MTases_sf"/>
</dbReference>
<dbReference type="SUPFAM" id="SSF53335">
    <property type="entry name" value="S-adenosyl-L-methionine-dependent methyltransferases"/>
    <property type="match status" value="1"/>
</dbReference>
<dbReference type="Proteomes" id="UP000652354">
    <property type="component" value="Unassembled WGS sequence"/>
</dbReference>
<dbReference type="GO" id="GO:0031167">
    <property type="term" value="P:rRNA methylation"/>
    <property type="evidence" value="ECO:0007669"/>
    <property type="project" value="InterPro"/>
</dbReference>
<evidence type="ECO:0000256" key="1">
    <source>
        <dbReference type="ARBA" id="ARBA00022603"/>
    </source>
</evidence>
<dbReference type="NCBIfam" id="TIGR00095">
    <property type="entry name" value="16S rRNA (guanine(966)-N(2))-methyltransferase RsmD"/>
    <property type="match status" value="1"/>
</dbReference>
<protein>
    <submittedName>
        <fullName evidence="3">Methyltransferase</fullName>
    </submittedName>
</protein>
<dbReference type="RefSeq" id="WP_203656298.1">
    <property type="nucleotide sequence ID" value="NZ_BONR01000004.1"/>
</dbReference>
<dbReference type="Pfam" id="PF03602">
    <property type="entry name" value="Cons_hypoth95"/>
    <property type="match status" value="1"/>
</dbReference>
<dbReference type="EMBL" id="BONR01000004">
    <property type="protein sequence ID" value="GIG55117.1"/>
    <property type="molecule type" value="Genomic_DNA"/>
</dbReference>
<dbReference type="Gene3D" id="3.40.50.150">
    <property type="entry name" value="Vaccinia Virus protein VP39"/>
    <property type="match status" value="1"/>
</dbReference>
<dbReference type="CDD" id="cd02440">
    <property type="entry name" value="AdoMet_MTases"/>
    <property type="match status" value="1"/>
</dbReference>
<dbReference type="PANTHER" id="PTHR43542">
    <property type="entry name" value="METHYLTRANSFERASE"/>
    <property type="match status" value="1"/>
</dbReference>
<dbReference type="PANTHER" id="PTHR43542:SF1">
    <property type="entry name" value="METHYLTRANSFERASE"/>
    <property type="match status" value="1"/>
</dbReference>
<keyword evidence="1 3" id="KW-0489">Methyltransferase</keyword>
<organism evidence="3 4">
    <name type="scientific">Demequina activiva</name>
    <dbReference type="NCBI Taxonomy" id="1582364"/>
    <lineage>
        <taxon>Bacteria</taxon>
        <taxon>Bacillati</taxon>
        <taxon>Actinomycetota</taxon>
        <taxon>Actinomycetes</taxon>
        <taxon>Micrococcales</taxon>
        <taxon>Demequinaceae</taxon>
        <taxon>Demequina</taxon>
    </lineage>
</organism>
<dbReference type="InterPro" id="IPR004398">
    <property type="entry name" value="RNA_MeTrfase_RsmD"/>
</dbReference>
<name>A0A919Q2M8_9MICO</name>
<dbReference type="AlphaFoldDB" id="A0A919Q2M8"/>
<sequence>MTRIIAGELGGRRVAVPAKGTRPTTDRVREALFSRLDHDDALRGARVLDVFAGSGALGLEALSRGARHATFVESAAAATRVLQGNVRDLGVASRSRVVRERALPYLTRATETWDVALLDPPYDIARDDLAAVLAALATHLAPGAAVVLEWATRAGDAPWPPELEPVRDKKYGETRLHWAQHVD</sequence>